<proteinExistence type="predicted"/>
<protein>
    <submittedName>
        <fullName evidence="1">Uncharacterized protein</fullName>
    </submittedName>
</protein>
<dbReference type="AlphaFoldDB" id="A0A371FPQ8"/>
<accession>A0A371FPQ8</accession>
<reference evidence="1" key="1">
    <citation type="submission" date="2018-05" db="EMBL/GenBank/DDBJ databases">
        <title>Draft genome of Mucuna pruriens seed.</title>
        <authorList>
            <person name="Nnadi N.E."/>
            <person name="Vos R."/>
            <person name="Hasami M.H."/>
            <person name="Devisetty U.K."/>
            <person name="Aguiy J.C."/>
        </authorList>
    </citation>
    <scope>NUCLEOTIDE SEQUENCE [LARGE SCALE GENOMIC DNA]</scope>
    <source>
        <strain evidence="1">JCA_2017</strain>
    </source>
</reference>
<keyword evidence="2" id="KW-1185">Reference proteome</keyword>
<evidence type="ECO:0000313" key="2">
    <source>
        <dbReference type="Proteomes" id="UP000257109"/>
    </source>
</evidence>
<gene>
    <name evidence="1" type="ORF">CR513_39240</name>
</gene>
<dbReference type="EMBL" id="QJKJ01008284">
    <property type="protein sequence ID" value="RDX80232.1"/>
    <property type="molecule type" value="Genomic_DNA"/>
</dbReference>
<dbReference type="Proteomes" id="UP000257109">
    <property type="component" value="Unassembled WGS sequence"/>
</dbReference>
<name>A0A371FPQ8_MUCPR</name>
<organism evidence="1 2">
    <name type="scientific">Mucuna pruriens</name>
    <name type="common">Velvet bean</name>
    <name type="synonym">Dolichos pruriens</name>
    <dbReference type="NCBI Taxonomy" id="157652"/>
    <lineage>
        <taxon>Eukaryota</taxon>
        <taxon>Viridiplantae</taxon>
        <taxon>Streptophyta</taxon>
        <taxon>Embryophyta</taxon>
        <taxon>Tracheophyta</taxon>
        <taxon>Spermatophyta</taxon>
        <taxon>Magnoliopsida</taxon>
        <taxon>eudicotyledons</taxon>
        <taxon>Gunneridae</taxon>
        <taxon>Pentapetalae</taxon>
        <taxon>rosids</taxon>
        <taxon>fabids</taxon>
        <taxon>Fabales</taxon>
        <taxon>Fabaceae</taxon>
        <taxon>Papilionoideae</taxon>
        <taxon>50 kb inversion clade</taxon>
        <taxon>NPAAA clade</taxon>
        <taxon>indigoferoid/millettioid clade</taxon>
        <taxon>Phaseoleae</taxon>
        <taxon>Mucuna</taxon>
    </lineage>
</organism>
<sequence length="102" mass="11652">MESPIDMCPTLQETESDYLESVGSIGLESNHFGQGRVKVHMQLNDSYLPRMHLKDQQAPRFQQQQQRMPAQGNSPSMEDLMKQLAASNLEFQQTMSSSNMQF</sequence>
<comment type="caution">
    <text evidence="1">The sequence shown here is derived from an EMBL/GenBank/DDBJ whole genome shotgun (WGS) entry which is preliminary data.</text>
</comment>
<feature type="non-terminal residue" evidence="1">
    <location>
        <position position="1"/>
    </location>
</feature>
<evidence type="ECO:0000313" key="1">
    <source>
        <dbReference type="EMBL" id="RDX80232.1"/>
    </source>
</evidence>